<evidence type="ECO:0000256" key="2">
    <source>
        <dbReference type="ARBA" id="ARBA00004943"/>
    </source>
</evidence>
<evidence type="ECO:0000256" key="1">
    <source>
        <dbReference type="ARBA" id="ARBA00004443"/>
    </source>
</evidence>
<evidence type="ECO:0000256" key="11">
    <source>
        <dbReference type="ARBA" id="ARBA00023244"/>
    </source>
</evidence>
<keyword evidence="8 13" id="KW-0350">Heme biosynthesis</keyword>
<comment type="similarity">
    <text evidence="3 13">Belongs to the ferrochelatase family.</text>
</comment>
<dbReference type="UniPathway" id="UPA00252">
    <property type="reaction ID" value="UER00325"/>
</dbReference>
<dbReference type="Proteomes" id="UP000789390">
    <property type="component" value="Unassembled WGS sequence"/>
</dbReference>
<keyword evidence="5" id="KW-0809">Transit peptide</keyword>
<comment type="subcellular location">
    <subcellularLocation>
        <location evidence="1">Mitochondrion inner membrane</location>
        <topology evidence="1">Peripheral membrane protein</topology>
        <orientation evidence="1">Matrix side</orientation>
    </subcellularLocation>
</comment>
<evidence type="ECO:0000256" key="4">
    <source>
        <dbReference type="ARBA" id="ARBA00022792"/>
    </source>
</evidence>
<evidence type="ECO:0000256" key="12">
    <source>
        <dbReference type="ARBA" id="ARBA00049915"/>
    </source>
</evidence>
<evidence type="ECO:0000256" key="5">
    <source>
        <dbReference type="ARBA" id="ARBA00022946"/>
    </source>
</evidence>
<name>A0A8J2VZ99_9CRUS</name>
<gene>
    <name evidence="14" type="ORF">DGAL_LOCUS1592</name>
</gene>
<comment type="function">
    <text evidence="13">Catalyzes the ferrous insertion into protoporphyrin IX.</text>
</comment>
<dbReference type="PANTHER" id="PTHR11108:SF1">
    <property type="entry name" value="FERROCHELATASE, MITOCHONDRIAL"/>
    <property type="match status" value="1"/>
</dbReference>
<dbReference type="CDD" id="cd03411">
    <property type="entry name" value="Ferrochelatase_N"/>
    <property type="match status" value="1"/>
</dbReference>
<evidence type="ECO:0000256" key="13">
    <source>
        <dbReference type="RuleBase" id="RU000607"/>
    </source>
</evidence>
<evidence type="ECO:0000256" key="6">
    <source>
        <dbReference type="ARBA" id="ARBA00023004"/>
    </source>
</evidence>
<organism evidence="14 15">
    <name type="scientific">Daphnia galeata</name>
    <dbReference type="NCBI Taxonomy" id="27404"/>
    <lineage>
        <taxon>Eukaryota</taxon>
        <taxon>Metazoa</taxon>
        <taxon>Ecdysozoa</taxon>
        <taxon>Arthropoda</taxon>
        <taxon>Crustacea</taxon>
        <taxon>Branchiopoda</taxon>
        <taxon>Diplostraca</taxon>
        <taxon>Cladocera</taxon>
        <taxon>Anomopoda</taxon>
        <taxon>Daphniidae</taxon>
        <taxon>Daphnia</taxon>
    </lineage>
</organism>
<dbReference type="SUPFAM" id="SSF53800">
    <property type="entry name" value="Chelatase"/>
    <property type="match status" value="1"/>
</dbReference>
<evidence type="ECO:0000256" key="3">
    <source>
        <dbReference type="ARBA" id="ARBA00007718"/>
    </source>
</evidence>
<evidence type="ECO:0000256" key="8">
    <source>
        <dbReference type="ARBA" id="ARBA00023133"/>
    </source>
</evidence>
<dbReference type="CDD" id="cd00419">
    <property type="entry name" value="Ferrochelatase_C"/>
    <property type="match status" value="1"/>
</dbReference>
<dbReference type="FunFam" id="3.40.50.1400:FF:000003">
    <property type="entry name" value="Ferrochelatase"/>
    <property type="match status" value="1"/>
</dbReference>
<dbReference type="GO" id="GO:0004325">
    <property type="term" value="F:ferrochelatase activity"/>
    <property type="evidence" value="ECO:0007669"/>
    <property type="project" value="UniProtKB-UniRule"/>
</dbReference>
<comment type="pathway">
    <text evidence="2 13">Porphyrin-containing compound metabolism; protoheme biosynthesis; protoheme from protoporphyrin-IX: step 1/1.</text>
</comment>
<dbReference type="HAMAP" id="MF_00323">
    <property type="entry name" value="Ferrochelatase"/>
    <property type="match status" value="1"/>
</dbReference>
<evidence type="ECO:0000256" key="7">
    <source>
        <dbReference type="ARBA" id="ARBA00023128"/>
    </source>
</evidence>
<dbReference type="PROSITE" id="PS00534">
    <property type="entry name" value="FERROCHELATASE"/>
    <property type="match status" value="1"/>
</dbReference>
<evidence type="ECO:0000256" key="9">
    <source>
        <dbReference type="ARBA" id="ARBA00023136"/>
    </source>
</evidence>
<keyword evidence="11 13" id="KW-0627">Porphyrin biosynthesis</keyword>
<dbReference type="EC" id="4.98.1.1" evidence="13"/>
<dbReference type="InterPro" id="IPR001015">
    <property type="entry name" value="Ferrochelatase"/>
</dbReference>
<dbReference type="InterPro" id="IPR019772">
    <property type="entry name" value="Ferrochelatase_AS"/>
</dbReference>
<reference evidence="14" key="1">
    <citation type="submission" date="2021-11" db="EMBL/GenBank/DDBJ databases">
        <authorList>
            <person name="Schell T."/>
        </authorList>
    </citation>
    <scope>NUCLEOTIDE SEQUENCE</scope>
    <source>
        <strain evidence="14">M5</strain>
    </source>
</reference>
<accession>A0A8J2VZ99</accession>
<dbReference type="InterPro" id="IPR033659">
    <property type="entry name" value="Ferrochelatase_N"/>
</dbReference>
<evidence type="ECO:0000313" key="14">
    <source>
        <dbReference type="EMBL" id="CAH0099453.1"/>
    </source>
</evidence>
<dbReference type="OrthoDB" id="1323at2759"/>
<dbReference type="NCBIfam" id="TIGR00109">
    <property type="entry name" value="hemH"/>
    <property type="match status" value="1"/>
</dbReference>
<dbReference type="GO" id="GO:0006783">
    <property type="term" value="P:heme biosynthetic process"/>
    <property type="evidence" value="ECO:0007669"/>
    <property type="project" value="UniProtKB-UniRule"/>
</dbReference>
<dbReference type="PANTHER" id="PTHR11108">
    <property type="entry name" value="FERROCHELATASE"/>
    <property type="match status" value="1"/>
</dbReference>
<keyword evidence="9" id="KW-0472">Membrane</keyword>
<proteinExistence type="inferred from homology"/>
<dbReference type="InterPro" id="IPR033644">
    <property type="entry name" value="Ferrochelatase_C"/>
</dbReference>
<keyword evidence="7" id="KW-0496">Mitochondrion</keyword>
<protein>
    <recommendedName>
        <fullName evidence="13">Ferrochelatase</fullName>
        <ecNumber evidence="13">4.98.1.1</ecNumber>
    </recommendedName>
</protein>
<keyword evidence="15" id="KW-1185">Reference proteome</keyword>
<keyword evidence="6 13" id="KW-0408">Iron</keyword>
<evidence type="ECO:0000313" key="15">
    <source>
        <dbReference type="Proteomes" id="UP000789390"/>
    </source>
</evidence>
<keyword evidence="4 13" id="KW-0999">Mitochondrion inner membrane</keyword>
<dbReference type="AlphaFoldDB" id="A0A8J2VZ99"/>
<evidence type="ECO:0000256" key="10">
    <source>
        <dbReference type="ARBA" id="ARBA00023239"/>
    </source>
</evidence>
<keyword evidence="10 13" id="KW-0456">Lyase</keyword>
<dbReference type="EMBL" id="CAKKLH010000019">
    <property type="protein sequence ID" value="CAH0099453.1"/>
    <property type="molecule type" value="Genomic_DNA"/>
</dbReference>
<dbReference type="Gene3D" id="3.40.50.1400">
    <property type="match status" value="2"/>
</dbReference>
<sequence>MQISMMGSTAFRRSASVISNPKQFLLPNGMMKMMTTTHWLNNNCNTRTATTDTQTAKTGILMLNMGGPSTLPEVGDFLKNLFLDRDIIQLPFQSVLGPYIAKRRTPDIQEKYGQIGGGSPILKWTRKQGDMMCAILDKISPESAPHKAYVGFRYANPLTEFTLEQMENDNLERAVAFTQYPHYSCTTTGSSMNAIYKYYAERNITTKLNWSVIDRWGTHPLLVDAFVNLIQKELDSIDPEIRDQVIILFSAHSLPLRTVNRGDPYPAEVGATVQLIMSKLKYANPYRLVWQSKVGPLPWLEPATDKAIESYIKNGKKHFLLVPIAFTSDHIETLHELDIEYGEDLAKKLGVETYRRLPALNDHPIFIDALADLVSNHLKNGPRVTGQLLSRCPMCVNETCGKCKDWFSTMCK</sequence>
<comment type="caution">
    <text evidence="14">The sequence shown here is derived from an EMBL/GenBank/DDBJ whole genome shotgun (WGS) entry which is preliminary data.</text>
</comment>
<dbReference type="GO" id="GO:0005743">
    <property type="term" value="C:mitochondrial inner membrane"/>
    <property type="evidence" value="ECO:0007669"/>
    <property type="project" value="UniProtKB-SubCell"/>
</dbReference>
<comment type="catalytic activity">
    <reaction evidence="12">
        <text>heme b + 2 H(+) = protoporphyrin IX + Fe(2+)</text>
        <dbReference type="Rhea" id="RHEA:22584"/>
        <dbReference type="ChEBI" id="CHEBI:15378"/>
        <dbReference type="ChEBI" id="CHEBI:29033"/>
        <dbReference type="ChEBI" id="CHEBI:57306"/>
        <dbReference type="ChEBI" id="CHEBI:60344"/>
        <dbReference type="EC" id="4.98.1.1"/>
    </reaction>
    <physiologicalReaction direction="right-to-left" evidence="12">
        <dbReference type="Rhea" id="RHEA:22586"/>
    </physiologicalReaction>
</comment>
<dbReference type="Pfam" id="PF00762">
    <property type="entry name" value="Ferrochelatase"/>
    <property type="match status" value="1"/>
</dbReference>